<name>A0AB34JAW7_PRYPA</name>
<organism evidence="1 2">
    <name type="scientific">Prymnesium parvum</name>
    <name type="common">Toxic golden alga</name>
    <dbReference type="NCBI Taxonomy" id="97485"/>
    <lineage>
        <taxon>Eukaryota</taxon>
        <taxon>Haptista</taxon>
        <taxon>Haptophyta</taxon>
        <taxon>Prymnesiophyceae</taxon>
        <taxon>Prymnesiales</taxon>
        <taxon>Prymnesiaceae</taxon>
        <taxon>Prymnesium</taxon>
    </lineage>
</organism>
<protein>
    <submittedName>
        <fullName evidence="1">Uncharacterized protein</fullName>
    </submittedName>
</protein>
<evidence type="ECO:0000313" key="1">
    <source>
        <dbReference type="EMBL" id="KAL1515746.1"/>
    </source>
</evidence>
<dbReference type="Proteomes" id="UP001515480">
    <property type="component" value="Unassembled WGS sequence"/>
</dbReference>
<dbReference type="EMBL" id="JBGBPQ010000011">
    <property type="protein sequence ID" value="KAL1515746.1"/>
    <property type="molecule type" value="Genomic_DNA"/>
</dbReference>
<sequence>MGASVTKEEKAKGTAVASLSKKIEMPSFAKAEQLPVGMHPGKGWLKKTPPEGVVSFLESKGCYSLYEDFKAEVSKEGSSLFGWNSKKIQEVTLKYKPMFKEKGVDLFYCMGFEWAYNSEDFYYYMCFSAPGPFDGDWKPADEYVVGNEETCSCTARKKP</sequence>
<comment type="caution">
    <text evidence="1">The sequence shown here is derived from an EMBL/GenBank/DDBJ whole genome shotgun (WGS) entry which is preliminary data.</text>
</comment>
<reference evidence="1 2" key="1">
    <citation type="journal article" date="2024" name="Science">
        <title>Giant polyketide synthase enzymes in the biosynthesis of giant marine polyether toxins.</title>
        <authorList>
            <person name="Fallon T.R."/>
            <person name="Shende V.V."/>
            <person name="Wierzbicki I.H."/>
            <person name="Pendleton A.L."/>
            <person name="Watervoot N.F."/>
            <person name="Auber R.P."/>
            <person name="Gonzalez D.J."/>
            <person name="Wisecaver J.H."/>
            <person name="Moore B.S."/>
        </authorList>
    </citation>
    <scope>NUCLEOTIDE SEQUENCE [LARGE SCALE GENOMIC DNA]</scope>
    <source>
        <strain evidence="1 2">12B1</strain>
    </source>
</reference>
<dbReference type="AlphaFoldDB" id="A0AB34JAW7"/>
<evidence type="ECO:0000313" key="2">
    <source>
        <dbReference type="Proteomes" id="UP001515480"/>
    </source>
</evidence>
<gene>
    <name evidence="1" type="ORF">AB1Y20_002362</name>
</gene>
<keyword evidence="2" id="KW-1185">Reference proteome</keyword>
<accession>A0AB34JAW7</accession>
<proteinExistence type="predicted"/>